<keyword evidence="4" id="KW-1185">Reference proteome</keyword>
<evidence type="ECO:0000259" key="2">
    <source>
        <dbReference type="PROSITE" id="PS51272"/>
    </source>
</evidence>
<dbReference type="EMBL" id="WHNY01000095">
    <property type="protein sequence ID" value="NOU69811.1"/>
    <property type="molecule type" value="Genomic_DNA"/>
</dbReference>
<organism evidence="3 4">
    <name type="scientific">Paenibacillus plantarum</name>
    <dbReference type="NCBI Taxonomy" id="2654975"/>
    <lineage>
        <taxon>Bacteria</taxon>
        <taxon>Bacillati</taxon>
        <taxon>Bacillota</taxon>
        <taxon>Bacilli</taxon>
        <taxon>Bacillales</taxon>
        <taxon>Paenibacillaceae</taxon>
        <taxon>Paenibacillus</taxon>
    </lineage>
</organism>
<reference evidence="3 4" key="1">
    <citation type="submission" date="2019-10" db="EMBL/GenBank/DDBJ databases">
        <title>Description of Paenibacillus humi sp. nov.</title>
        <authorList>
            <person name="Carlier A."/>
            <person name="Qi S."/>
        </authorList>
    </citation>
    <scope>NUCLEOTIDE SEQUENCE [LARGE SCALE GENOMIC DNA]</scope>
    <source>
        <strain evidence="3 4">LMG 31461</strain>
    </source>
</reference>
<dbReference type="PANTHER" id="PTHR43308">
    <property type="entry name" value="OUTER MEMBRANE PROTEIN ALPHA-RELATED"/>
    <property type="match status" value="1"/>
</dbReference>
<dbReference type="InterPro" id="IPR051465">
    <property type="entry name" value="Cell_Envelope_Struct_Comp"/>
</dbReference>
<accession>A0ABX1XPA1</accession>
<dbReference type="Pfam" id="PF00395">
    <property type="entry name" value="SLH"/>
    <property type="match status" value="3"/>
</dbReference>
<feature type="compositionally biased region" description="Gly residues" evidence="1">
    <location>
        <begin position="174"/>
        <end position="185"/>
    </location>
</feature>
<gene>
    <name evidence="3" type="ORF">GC096_38000</name>
</gene>
<dbReference type="InterPro" id="IPR001119">
    <property type="entry name" value="SLH_dom"/>
</dbReference>
<evidence type="ECO:0000313" key="3">
    <source>
        <dbReference type="EMBL" id="NOU69811.1"/>
    </source>
</evidence>
<dbReference type="CDD" id="cd08547">
    <property type="entry name" value="Type_II_cohesin"/>
    <property type="match status" value="1"/>
</dbReference>
<dbReference type="SUPFAM" id="SSF49384">
    <property type="entry name" value="Carbohydrate-binding domain"/>
    <property type="match status" value="1"/>
</dbReference>
<dbReference type="Gene3D" id="2.60.40.680">
    <property type="match status" value="1"/>
</dbReference>
<protein>
    <recommendedName>
        <fullName evidence="2">SLH domain-containing protein</fullName>
    </recommendedName>
</protein>
<evidence type="ECO:0000256" key="1">
    <source>
        <dbReference type="SAM" id="MobiDB-lite"/>
    </source>
</evidence>
<sequence>MLLKKECAKMRKVGLLLMTWMLLLTVLPIGMALGAGTPSFTAEPNISQVKVGENVTITIQGHNVTDLYGYEVVLTYDAARLEFNKDQSNGSFEGYKVVKNTGNQITFALTKVGKVAGESGDLSMCTLSFKAIQSGSANVSLQKMTTVTSQLLPAVWQVSHQASIQIDAKTTNPGPGGGGGGGGGTTPTKEDPTLYVPKESEMRIEGGGTSVTAVIDRERLTQKLADLHTSTSMDHPVLNFDIPGTRASNAVELPLDILRNSLKDNQGTILTIRTHLGTYDLPLSILNQVGTDAGSDASATLIIRIDKAKSQHELQFDQSITENGMKRVSDIIDYKIILKSKDKEEEIHNFGNTFVTRVIQLDSVIQDPSKATAVVYDPITGEMQFVPSVFTTKNGKTEVTIIRNTNSMYAIVQNKKSFDDMIGHWAQKDVEELASKMIINGTTDHTYTPEMQVTRAQFAALLVRGLGLPTETTPSSFTDVAATVWYASEVGTAAKYGLVEGVGEGRFNPDAQITREQMVVMMMKAIGLVQGTSAFNAASTNTSFADQDLVSDYARSAVANAVGKGLVQGKTETTFAPQDVATRAEAAVIIKRVLQYVNLINK</sequence>
<dbReference type="InterPro" id="IPR008965">
    <property type="entry name" value="CBM2/CBM3_carb-bd_dom_sf"/>
</dbReference>
<comment type="caution">
    <text evidence="3">The sequence shown here is derived from an EMBL/GenBank/DDBJ whole genome shotgun (WGS) entry which is preliminary data.</text>
</comment>
<dbReference type="PANTHER" id="PTHR43308:SF5">
    <property type="entry name" value="S-LAYER PROTEIN _ PEPTIDOGLYCAN ENDO-BETA-N-ACETYLGLUCOSAMINIDASE"/>
    <property type="match status" value="1"/>
</dbReference>
<evidence type="ECO:0000313" key="4">
    <source>
        <dbReference type="Proteomes" id="UP000653578"/>
    </source>
</evidence>
<dbReference type="Proteomes" id="UP000653578">
    <property type="component" value="Unassembled WGS sequence"/>
</dbReference>
<name>A0ABX1XPA1_9BACL</name>
<feature type="domain" description="SLH" evidence="2">
    <location>
        <begin position="413"/>
        <end position="476"/>
    </location>
</feature>
<feature type="domain" description="SLH" evidence="2">
    <location>
        <begin position="477"/>
        <end position="536"/>
    </location>
</feature>
<feature type="domain" description="SLH" evidence="2">
    <location>
        <begin position="541"/>
        <end position="602"/>
    </location>
</feature>
<dbReference type="PROSITE" id="PS51272">
    <property type="entry name" value="SLH"/>
    <property type="match status" value="3"/>
</dbReference>
<dbReference type="InterPro" id="IPR002102">
    <property type="entry name" value="Cohesin_dom"/>
</dbReference>
<proteinExistence type="predicted"/>
<dbReference type="Pfam" id="PF00963">
    <property type="entry name" value="Cohesin"/>
    <property type="match status" value="1"/>
</dbReference>
<feature type="region of interest" description="Disordered" evidence="1">
    <location>
        <begin position="167"/>
        <end position="191"/>
    </location>
</feature>